<evidence type="ECO:0000256" key="1">
    <source>
        <dbReference type="ARBA" id="ARBA00022692"/>
    </source>
</evidence>
<feature type="transmembrane region" description="Helical" evidence="4">
    <location>
        <begin position="270"/>
        <end position="290"/>
    </location>
</feature>
<name>A0A5B2V8C1_9HYPH</name>
<sequence length="385" mass="38062">MQPESPQPWRLAVGGLLALAVAMGIGRFVYTPILPVMAAGLKLSTAQAGLIASANFLGYLLGALAASTPRLPGSRRSWLVGGLAASALTTGLMGAVSALPAFLVIRFAGGVASAFVMVFASSLVLERLAQAGRPGLGAVHFAGVGAGIAASALIVGALAGADWRWLWLASGAVGLAAVPIVARFVPPDKGSARSAAATAPLAMGRPLLALIAAYGLFGFGYVVTATFLVAIVRDAPGLRPIEPVIWLAVGLAAAPSVAAWNLAARRVGVVPAFALACLVEALGVALSVLATGAAGALLAAAFLGGTFMAITALGFVGARALSPSDPRQVIALMTAAFGAGQIVGPVLAGIMVDRSGSFTPPTLLAAGALVAAAALSLAARPPSRG</sequence>
<keyword evidence="7" id="KW-1185">Reference proteome</keyword>
<dbReference type="PANTHER" id="PTHR23537">
    <property type="match status" value="1"/>
</dbReference>
<feature type="transmembrane region" description="Helical" evidence="4">
    <location>
        <begin position="78"/>
        <end position="99"/>
    </location>
</feature>
<proteinExistence type="predicted"/>
<dbReference type="AlphaFoldDB" id="A0A5B2V8C1"/>
<accession>A0A5B2V8C1</accession>
<dbReference type="InterPro" id="IPR010645">
    <property type="entry name" value="MFS_4"/>
</dbReference>
<dbReference type="PROSITE" id="PS50850">
    <property type="entry name" value="MFS"/>
    <property type="match status" value="1"/>
</dbReference>
<evidence type="ECO:0000256" key="3">
    <source>
        <dbReference type="ARBA" id="ARBA00023136"/>
    </source>
</evidence>
<dbReference type="GO" id="GO:0022857">
    <property type="term" value="F:transmembrane transporter activity"/>
    <property type="evidence" value="ECO:0007669"/>
    <property type="project" value="InterPro"/>
</dbReference>
<evidence type="ECO:0000259" key="5">
    <source>
        <dbReference type="PROSITE" id="PS50850"/>
    </source>
</evidence>
<dbReference type="GO" id="GO:0005886">
    <property type="term" value="C:plasma membrane"/>
    <property type="evidence" value="ECO:0007669"/>
    <property type="project" value="TreeGrafter"/>
</dbReference>
<feature type="transmembrane region" description="Helical" evidence="4">
    <location>
        <begin position="244"/>
        <end position="263"/>
    </location>
</feature>
<feature type="transmembrane region" description="Helical" evidence="4">
    <location>
        <begin position="207"/>
        <end position="232"/>
    </location>
</feature>
<organism evidence="6 7">
    <name type="scientific">Salinarimonas soli</name>
    <dbReference type="NCBI Taxonomy" id="1638099"/>
    <lineage>
        <taxon>Bacteria</taxon>
        <taxon>Pseudomonadati</taxon>
        <taxon>Pseudomonadota</taxon>
        <taxon>Alphaproteobacteria</taxon>
        <taxon>Hyphomicrobiales</taxon>
        <taxon>Salinarimonadaceae</taxon>
        <taxon>Salinarimonas</taxon>
    </lineage>
</organism>
<evidence type="ECO:0000256" key="4">
    <source>
        <dbReference type="SAM" id="Phobius"/>
    </source>
</evidence>
<evidence type="ECO:0000313" key="7">
    <source>
        <dbReference type="Proteomes" id="UP000323142"/>
    </source>
</evidence>
<protein>
    <submittedName>
        <fullName evidence="6">YbfB/YjiJ family MFS transporter</fullName>
    </submittedName>
</protein>
<feature type="transmembrane region" description="Helical" evidence="4">
    <location>
        <begin position="296"/>
        <end position="317"/>
    </location>
</feature>
<reference evidence="6 7" key="2">
    <citation type="submission" date="2019-09" db="EMBL/GenBank/DDBJ databases">
        <authorList>
            <person name="Jin C."/>
        </authorList>
    </citation>
    <scope>NUCLEOTIDE SEQUENCE [LARGE SCALE GENOMIC DNA]</scope>
    <source>
        <strain evidence="6 7">BN140002</strain>
    </source>
</reference>
<keyword evidence="3 4" id="KW-0472">Membrane</keyword>
<dbReference type="InterPro" id="IPR020846">
    <property type="entry name" value="MFS_dom"/>
</dbReference>
<gene>
    <name evidence="6" type="ORF">F0L46_23240</name>
</gene>
<feature type="transmembrane region" description="Helical" evidence="4">
    <location>
        <begin position="12"/>
        <end position="33"/>
    </location>
</feature>
<keyword evidence="1 4" id="KW-0812">Transmembrane</keyword>
<dbReference type="EMBL" id="VUOA01000045">
    <property type="protein sequence ID" value="KAA2234682.1"/>
    <property type="molecule type" value="Genomic_DNA"/>
</dbReference>
<dbReference type="OrthoDB" id="9797953at2"/>
<dbReference type="SUPFAM" id="SSF103473">
    <property type="entry name" value="MFS general substrate transporter"/>
    <property type="match status" value="1"/>
</dbReference>
<feature type="domain" description="Major facilitator superfamily (MFS) profile" evidence="5">
    <location>
        <begin position="12"/>
        <end position="385"/>
    </location>
</feature>
<dbReference type="Proteomes" id="UP000323142">
    <property type="component" value="Unassembled WGS sequence"/>
</dbReference>
<feature type="transmembrane region" description="Helical" evidence="4">
    <location>
        <begin position="165"/>
        <end position="186"/>
    </location>
</feature>
<dbReference type="PANTHER" id="PTHR23537:SF1">
    <property type="entry name" value="SUGAR TRANSPORTER"/>
    <property type="match status" value="1"/>
</dbReference>
<feature type="transmembrane region" description="Helical" evidence="4">
    <location>
        <begin position="45"/>
        <end position="66"/>
    </location>
</feature>
<feature type="transmembrane region" description="Helical" evidence="4">
    <location>
        <begin position="105"/>
        <end position="125"/>
    </location>
</feature>
<evidence type="ECO:0000256" key="2">
    <source>
        <dbReference type="ARBA" id="ARBA00022989"/>
    </source>
</evidence>
<feature type="transmembrane region" description="Helical" evidence="4">
    <location>
        <begin position="358"/>
        <end position="379"/>
    </location>
</feature>
<feature type="transmembrane region" description="Helical" evidence="4">
    <location>
        <begin position="329"/>
        <end position="352"/>
    </location>
</feature>
<dbReference type="Gene3D" id="1.20.1250.20">
    <property type="entry name" value="MFS general substrate transporter like domains"/>
    <property type="match status" value="2"/>
</dbReference>
<dbReference type="InterPro" id="IPR036259">
    <property type="entry name" value="MFS_trans_sf"/>
</dbReference>
<keyword evidence="2 4" id="KW-1133">Transmembrane helix</keyword>
<feature type="transmembrane region" description="Helical" evidence="4">
    <location>
        <begin position="137"/>
        <end position="159"/>
    </location>
</feature>
<dbReference type="RefSeq" id="WP_149822001.1">
    <property type="nucleotide sequence ID" value="NZ_VUOA01000045.1"/>
</dbReference>
<dbReference type="Pfam" id="PF06779">
    <property type="entry name" value="MFS_4"/>
    <property type="match status" value="1"/>
</dbReference>
<reference evidence="6 7" key="1">
    <citation type="submission" date="2019-09" db="EMBL/GenBank/DDBJ databases">
        <title>Salinarimonas rosea gen. nov., sp. nov., a new member of the a-2 subgroup of the Proteobacteria.</title>
        <authorList>
            <person name="Liu J."/>
        </authorList>
    </citation>
    <scope>NUCLEOTIDE SEQUENCE [LARGE SCALE GENOMIC DNA]</scope>
    <source>
        <strain evidence="6 7">BN140002</strain>
    </source>
</reference>
<comment type="caution">
    <text evidence="6">The sequence shown here is derived from an EMBL/GenBank/DDBJ whole genome shotgun (WGS) entry which is preliminary data.</text>
</comment>
<evidence type="ECO:0000313" key="6">
    <source>
        <dbReference type="EMBL" id="KAA2234682.1"/>
    </source>
</evidence>